<accession>A0ABR0NZD9</accession>
<feature type="region of interest" description="Disordered" evidence="1">
    <location>
        <begin position="60"/>
        <end position="79"/>
    </location>
</feature>
<evidence type="ECO:0000313" key="3">
    <source>
        <dbReference type="Proteomes" id="UP001358586"/>
    </source>
</evidence>
<gene>
    <name evidence="2" type="ORF">PVK06_027064</name>
</gene>
<comment type="caution">
    <text evidence="2">The sequence shown here is derived from an EMBL/GenBank/DDBJ whole genome shotgun (WGS) entry which is preliminary data.</text>
</comment>
<sequence length="79" mass="8713">MEAIAALLPRRLGHSGSFCQIRMSREEKAVELGWDLSFRAQSRRGTAMSSVWLLENSDKRDFGSINGQRDLGIGSGADD</sequence>
<organism evidence="2 3">
    <name type="scientific">Gossypium arboreum</name>
    <name type="common">Tree cotton</name>
    <name type="synonym">Gossypium nanking</name>
    <dbReference type="NCBI Taxonomy" id="29729"/>
    <lineage>
        <taxon>Eukaryota</taxon>
        <taxon>Viridiplantae</taxon>
        <taxon>Streptophyta</taxon>
        <taxon>Embryophyta</taxon>
        <taxon>Tracheophyta</taxon>
        <taxon>Spermatophyta</taxon>
        <taxon>Magnoliopsida</taxon>
        <taxon>eudicotyledons</taxon>
        <taxon>Gunneridae</taxon>
        <taxon>Pentapetalae</taxon>
        <taxon>rosids</taxon>
        <taxon>malvids</taxon>
        <taxon>Malvales</taxon>
        <taxon>Malvaceae</taxon>
        <taxon>Malvoideae</taxon>
        <taxon>Gossypium</taxon>
    </lineage>
</organism>
<evidence type="ECO:0000313" key="2">
    <source>
        <dbReference type="EMBL" id="KAK5811703.1"/>
    </source>
</evidence>
<reference evidence="2 3" key="1">
    <citation type="submission" date="2023-03" db="EMBL/GenBank/DDBJ databases">
        <title>WGS of Gossypium arboreum.</title>
        <authorList>
            <person name="Yu D."/>
        </authorList>
    </citation>
    <scope>NUCLEOTIDE SEQUENCE [LARGE SCALE GENOMIC DNA]</scope>
    <source>
        <tissue evidence="2">Leaf</tissue>
    </source>
</reference>
<protein>
    <submittedName>
        <fullName evidence="2">Uncharacterized protein</fullName>
    </submittedName>
</protein>
<proteinExistence type="predicted"/>
<dbReference type="EMBL" id="JARKNE010000008">
    <property type="protein sequence ID" value="KAK5811703.1"/>
    <property type="molecule type" value="Genomic_DNA"/>
</dbReference>
<keyword evidence="3" id="KW-1185">Reference proteome</keyword>
<evidence type="ECO:0000256" key="1">
    <source>
        <dbReference type="SAM" id="MobiDB-lite"/>
    </source>
</evidence>
<name>A0ABR0NZD9_GOSAR</name>
<dbReference type="Proteomes" id="UP001358586">
    <property type="component" value="Chromosome 8"/>
</dbReference>